<dbReference type="Pfam" id="PF13432">
    <property type="entry name" value="TPR_16"/>
    <property type="match status" value="1"/>
</dbReference>
<dbReference type="PANTHER" id="PTHR44943:SF8">
    <property type="entry name" value="TPR REPEAT-CONTAINING PROTEIN MJ0263"/>
    <property type="match status" value="1"/>
</dbReference>
<dbReference type="InterPro" id="IPR032710">
    <property type="entry name" value="NTF2-like_dom_sf"/>
</dbReference>
<evidence type="ECO:0000256" key="5">
    <source>
        <dbReference type="SAM" id="SignalP"/>
    </source>
</evidence>
<feature type="compositionally biased region" description="Low complexity" evidence="4">
    <location>
        <begin position="198"/>
        <end position="249"/>
    </location>
</feature>
<dbReference type="Pfam" id="PF13414">
    <property type="entry name" value="TPR_11"/>
    <property type="match status" value="1"/>
</dbReference>
<dbReference type="InterPro" id="IPR019734">
    <property type="entry name" value="TPR_rpt"/>
</dbReference>
<evidence type="ECO:0000259" key="6">
    <source>
        <dbReference type="Pfam" id="PF24125"/>
    </source>
</evidence>
<accession>A0ABX1QCQ5</accession>
<dbReference type="Gene3D" id="3.10.450.50">
    <property type="match status" value="1"/>
</dbReference>
<feature type="domain" description="Cds6 C-terminal" evidence="6">
    <location>
        <begin position="270"/>
        <end position="372"/>
    </location>
</feature>
<dbReference type="InterPro" id="IPR011990">
    <property type="entry name" value="TPR-like_helical_dom_sf"/>
</dbReference>
<dbReference type="SMART" id="SM00028">
    <property type="entry name" value="TPR"/>
    <property type="match status" value="3"/>
</dbReference>
<sequence length="376" mass="40029">MKMRPNSALAMMALILGLGSSQLLHAADTTAQVQTLVNQGQHSQALAMADRLLASNARDPQARFLKGIALTELNRLDEAVAVFQKLTGDFPELPEPYNNLAVLYAQQRQYEKARAALEMAIRTHPSYATAHENLGDVYARLASQAYDKALQLDSANAAAQSKLALIREMMSGTNQGSAKTRIATAAAAPAPATPTPTQPATAPNTPVASTPAAESAKAAVPATAPTATPAPTTPAAATTQTRAPVTATAAAAPATAAAADAAQSAEREALQMVDEWAKAWSRKDVKSYLSYYDKDFRAPGGVSRKTWEQEREQRVGKPGKIAIDIEKPTAKIDGDVATVRFRQHYDSPGFNSSTAKTLELVKRNGAWRIRQERVGG</sequence>
<proteinExistence type="predicted"/>
<comment type="caution">
    <text evidence="7">The sequence shown here is derived from an EMBL/GenBank/DDBJ whole genome shotgun (WGS) entry which is preliminary data.</text>
</comment>
<evidence type="ECO:0000256" key="1">
    <source>
        <dbReference type="ARBA" id="ARBA00022737"/>
    </source>
</evidence>
<gene>
    <name evidence="7" type="ORF">GPA25_08505</name>
</gene>
<evidence type="ECO:0000256" key="2">
    <source>
        <dbReference type="ARBA" id="ARBA00022803"/>
    </source>
</evidence>
<dbReference type="Pfam" id="PF24125">
    <property type="entry name" value="Cds6_C"/>
    <property type="match status" value="1"/>
</dbReference>
<feature type="signal peptide" evidence="5">
    <location>
        <begin position="1"/>
        <end position="26"/>
    </location>
</feature>
<keyword evidence="5" id="KW-0732">Signal</keyword>
<name>A0ABX1QCQ5_9RHOO</name>
<keyword evidence="2 3" id="KW-0802">TPR repeat</keyword>
<dbReference type="EMBL" id="WTVQ01000011">
    <property type="protein sequence ID" value="NMG74801.1"/>
    <property type="molecule type" value="Genomic_DNA"/>
</dbReference>
<dbReference type="InterPro" id="IPR056203">
    <property type="entry name" value="Cds6_C"/>
</dbReference>
<evidence type="ECO:0000256" key="3">
    <source>
        <dbReference type="PROSITE-ProRule" id="PRU00339"/>
    </source>
</evidence>
<dbReference type="Proteomes" id="UP000648984">
    <property type="component" value="Unassembled WGS sequence"/>
</dbReference>
<dbReference type="SUPFAM" id="SSF54427">
    <property type="entry name" value="NTF2-like"/>
    <property type="match status" value="1"/>
</dbReference>
<keyword evidence="8" id="KW-1185">Reference proteome</keyword>
<dbReference type="Gene3D" id="1.25.40.10">
    <property type="entry name" value="Tetratricopeptide repeat domain"/>
    <property type="match status" value="1"/>
</dbReference>
<evidence type="ECO:0000256" key="4">
    <source>
        <dbReference type="SAM" id="MobiDB-lite"/>
    </source>
</evidence>
<organism evidence="7 8">
    <name type="scientific">Aromatoleum diolicum</name>
    <dbReference type="NCBI Taxonomy" id="75796"/>
    <lineage>
        <taxon>Bacteria</taxon>
        <taxon>Pseudomonadati</taxon>
        <taxon>Pseudomonadota</taxon>
        <taxon>Betaproteobacteria</taxon>
        <taxon>Rhodocyclales</taxon>
        <taxon>Rhodocyclaceae</taxon>
        <taxon>Aromatoleum</taxon>
    </lineage>
</organism>
<feature type="compositionally biased region" description="Low complexity" evidence="4">
    <location>
        <begin position="178"/>
        <end position="190"/>
    </location>
</feature>
<dbReference type="InterPro" id="IPR051685">
    <property type="entry name" value="Ycf3/AcsC/BcsC/TPR_MFPF"/>
</dbReference>
<protein>
    <submittedName>
        <fullName evidence="7">Tetratricopeptide repeat protein</fullName>
    </submittedName>
</protein>
<dbReference type="RefSeq" id="WP_169259950.1">
    <property type="nucleotide sequence ID" value="NZ_WTVQ01000011.1"/>
</dbReference>
<dbReference type="PROSITE" id="PS50005">
    <property type="entry name" value="TPR"/>
    <property type="match status" value="1"/>
</dbReference>
<feature type="chain" id="PRO_5046482676" evidence="5">
    <location>
        <begin position="27"/>
        <end position="376"/>
    </location>
</feature>
<dbReference type="PANTHER" id="PTHR44943">
    <property type="entry name" value="CELLULOSE SYNTHASE OPERON PROTEIN C"/>
    <property type="match status" value="1"/>
</dbReference>
<feature type="repeat" description="TPR" evidence="3">
    <location>
        <begin position="94"/>
        <end position="127"/>
    </location>
</feature>
<reference evidence="7 8" key="1">
    <citation type="submission" date="2019-12" db="EMBL/GenBank/DDBJ databases">
        <title>Comparative genomics gives insights into the taxonomy of the Azoarcus-Aromatoleum group and reveals separate origins of nif in the plant-associated Azoarcus and non-plant-associated Aromatoleum sub-groups.</title>
        <authorList>
            <person name="Lafos M."/>
            <person name="Maluk M."/>
            <person name="Batista M."/>
            <person name="Junghare M."/>
            <person name="Carmona M."/>
            <person name="Faoro H."/>
            <person name="Cruz L.M."/>
            <person name="Battistoni F."/>
            <person name="De Souza E."/>
            <person name="Pedrosa F."/>
            <person name="Chen W.-M."/>
            <person name="Poole P.S."/>
            <person name="Dixon R.A."/>
            <person name="James E.K."/>
        </authorList>
    </citation>
    <scope>NUCLEOTIDE SEQUENCE [LARGE SCALE GENOMIC DNA]</scope>
    <source>
        <strain evidence="7 8">22Lin</strain>
    </source>
</reference>
<keyword evidence="1" id="KW-0677">Repeat</keyword>
<dbReference type="SUPFAM" id="SSF48452">
    <property type="entry name" value="TPR-like"/>
    <property type="match status" value="1"/>
</dbReference>
<evidence type="ECO:0000313" key="8">
    <source>
        <dbReference type="Proteomes" id="UP000648984"/>
    </source>
</evidence>
<evidence type="ECO:0000313" key="7">
    <source>
        <dbReference type="EMBL" id="NMG74801.1"/>
    </source>
</evidence>
<feature type="region of interest" description="Disordered" evidence="4">
    <location>
        <begin position="176"/>
        <end position="249"/>
    </location>
</feature>